<comment type="similarity">
    <text evidence="2">Belongs to the EamA transporter family.</text>
</comment>
<dbReference type="InterPro" id="IPR000620">
    <property type="entry name" value="EamA_dom"/>
</dbReference>
<comment type="caution">
    <text evidence="9">The sequence shown here is derived from an EMBL/GenBank/DDBJ whole genome shotgun (WGS) entry which is preliminary data.</text>
</comment>
<evidence type="ECO:0000256" key="1">
    <source>
        <dbReference type="ARBA" id="ARBA00004141"/>
    </source>
</evidence>
<feature type="domain" description="EamA" evidence="8">
    <location>
        <begin position="142"/>
        <end position="280"/>
    </location>
</feature>
<feature type="transmembrane region" description="Helical" evidence="7">
    <location>
        <begin position="261"/>
        <end position="281"/>
    </location>
</feature>
<dbReference type="InterPro" id="IPR050638">
    <property type="entry name" value="AA-Vitamin_Transporters"/>
</dbReference>
<keyword evidence="3 7" id="KW-0812">Transmembrane</keyword>
<dbReference type="SUPFAM" id="SSF103481">
    <property type="entry name" value="Multidrug resistance efflux transporter EmrE"/>
    <property type="match status" value="2"/>
</dbReference>
<feature type="transmembrane region" description="Helical" evidence="7">
    <location>
        <begin position="64"/>
        <end position="82"/>
    </location>
</feature>
<organism evidence="9 10">
    <name type="scientific">Nocardioides imazamoxiresistens</name>
    <dbReference type="NCBI Taxonomy" id="3231893"/>
    <lineage>
        <taxon>Bacteria</taxon>
        <taxon>Bacillati</taxon>
        <taxon>Actinomycetota</taxon>
        <taxon>Actinomycetes</taxon>
        <taxon>Propionibacteriales</taxon>
        <taxon>Nocardioidaceae</taxon>
        <taxon>Nocardioides</taxon>
    </lineage>
</organism>
<dbReference type="Pfam" id="PF00892">
    <property type="entry name" value="EamA"/>
    <property type="match status" value="2"/>
</dbReference>
<feature type="region of interest" description="Disordered" evidence="6">
    <location>
        <begin position="289"/>
        <end position="314"/>
    </location>
</feature>
<evidence type="ECO:0000313" key="9">
    <source>
        <dbReference type="EMBL" id="MDT9595150.1"/>
    </source>
</evidence>
<feature type="transmembrane region" description="Helical" evidence="7">
    <location>
        <begin position="202"/>
        <end position="226"/>
    </location>
</feature>
<evidence type="ECO:0000256" key="2">
    <source>
        <dbReference type="ARBA" id="ARBA00007362"/>
    </source>
</evidence>
<protein>
    <submittedName>
        <fullName evidence="9">EamA family transporter</fullName>
    </submittedName>
</protein>
<name>A0ABU3Q0Y8_9ACTN</name>
<feature type="compositionally biased region" description="Low complexity" evidence="6">
    <location>
        <begin position="290"/>
        <end position="305"/>
    </location>
</feature>
<feature type="domain" description="EamA" evidence="8">
    <location>
        <begin position="7"/>
        <end position="130"/>
    </location>
</feature>
<dbReference type="Proteomes" id="UP001268542">
    <property type="component" value="Unassembled WGS sequence"/>
</dbReference>
<feature type="transmembrane region" description="Helical" evidence="7">
    <location>
        <begin position="33"/>
        <end position="52"/>
    </location>
</feature>
<gene>
    <name evidence="9" type="ORF">RDV89_18830</name>
</gene>
<comment type="subcellular location">
    <subcellularLocation>
        <location evidence="1">Membrane</location>
        <topology evidence="1">Multi-pass membrane protein</topology>
    </subcellularLocation>
</comment>
<dbReference type="EMBL" id="JAVYII010000010">
    <property type="protein sequence ID" value="MDT9595150.1"/>
    <property type="molecule type" value="Genomic_DNA"/>
</dbReference>
<evidence type="ECO:0000256" key="5">
    <source>
        <dbReference type="ARBA" id="ARBA00023136"/>
    </source>
</evidence>
<feature type="transmembrane region" description="Helical" evidence="7">
    <location>
        <begin position="233"/>
        <end position="255"/>
    </location>
</feature>
<evidence type="ECO:0000256" key="7">
    <source>
        <dbReference type="SAM" id="Phobius"/>
    </source>
</evidence>
<dbReference type="InterPro" id="IPR037185">
    <property type="entry name" value="EmrE-like"/>
</dbReference>
<evidence type="ECO:0000313" key="10">
    <source>
        <dbReference type="Proteomes" id="UP001268542"/>
    </source>
</evidence>
<dbReference type="PANTHER" id="PTHR32322">
    <property type="entry name" value="INNER MEMBRANE TRANSPORTER"/>
    <property type="match status" value="1"/>
</dbReference>
<keyword evidence="10" id="KW-1185">Reference proteome</keyword>
<evidence type="ECO:0000259" key="8">
    <source>
        <dbReference type="Pfam" id="PF00892"/>
    </source>
</evidence>
<evidence type="ECO:0000256" key="4">
    <source>
        <dbReference type="ARBA" id="ARBA00022989"/>
    </source>
</evidence>
<dbReference type="PANTHER" id="PTHR32322:SF9">
    <property type="entry name" value="AMINO-ACID METABOLITE EFFLUX PUMP-RELATED"/>
    <property type="match status" value="1"/>
</dbReference>
<dbReference type="RefSeq" id="WP_315735615.1">
    <property type="nucleotide sequence ID" value="NZ_JAVYII010000010.1"/>
</dbReference>
<feature type="transmembrane region" description="Helical" evidence="7">
    <location>
        <begin position="88"/>
        <end position="108"/>
    </location>
</feature>
<accession>A0ABU3Q0Y8</accession>
<proteinExistence type="inferred from homology"/>
<sequence length="314" mass="31971">MSRRDTLLALLVALLWGLNFVVIDVGMVGIPPLLFLAVRFVVVVVPAILWVPRPDASWGTIARVGALMSLGQFGFLYTSMHVGMPPGLAALVLQAQVLLTIVIAAGVLREIPTARQVVGVLVGSVGLGVVAIGRDASTPLLALALCLLAALSWAAGNVAARASGVRGGLSLTVWSALVVPVPAFGLALLVDGPSAVADGIAAFGWEAAASTLYTAVLASLVGYGIFNSLLGRYAAGLVVPWILVVPVVGMTSAWLLQGEALAPAEVLGGAVLLVGALVALLPRRGRRPRAAAVQQAPTSPTSPTSLPDSVNATP</sequence>
<feature type="transmembrane region" description="Helical" evidence="7">
    <location>
        <begin position="171"/>
        <end position="190"/>
    </location>
</feature>
<feature type="transmembrane region" description="Helical" evidence="7">
    <location>
        <begin position="140"/>
        <end position="159"/>
    </location>
</feature>
<keyword evidence="5 7" id="KW-0472">Membrane</keyword>
<evidence type="ECO:0000256" key="3">
    <source>
        <dbReference type="ARBA" id="ARBA00022692"/>
    </source>
</evidence>
<feature type="transmembrane region" description="Helical" evidence="7">
    <location>
        <begin position="117"/>
        <end position="134"/>
    </location>
</feature>
<keyword evidence="4 7" id="KW-1133">Transmembrane helix</keyword>
<evidence type="ECO:0000256" key="6">
    <source>
        <dbReference type="SAM" id="MobiDB-lite"/>
    </source>
</evidence>
<reference evidence="9 10" key="1">
    <citation type="submission" date="2023-08" db="EMBL/GenBank/DDBJ databases">
        <title>Nocardioides seae sp. nov., a bacterium isolated from a soil.</title>
        <authorList>
            <person name="Wang X."/>
        </authorList>
    </citation>
    <scope>NUCLEOTIDE SEQUENCE [LARGE SCALE GENOMIC DNA]</scope>
    <source>
        <strain evidence="9 10">YZH12</strain>
    </source>
</reference>